<dbReference type="Proteomes" id="UP000318437">
    <property type="component" value="Unassembled WGS sequence"/>
</dbReference>
<keyword evidence="2" id="KW-1185">Reference proteome</keyword>
<reference evidence="1 2" key="1">
    <citation type="submission" date="2019-02" db="EMBL/GenBank/DDBJ databases">
        <title>Deep-cultivation of Planctomycetes and their phenomic and genomic characterization uncovers novel biology.</title>
        <authorList>
            <person name="Wiegand S."/>
            <person name="Jogler M."/>
            <person name="Boedeker C."/>
            <person name="Pinto D."/>
            <person name="Vollmers J."/>
            <person name="Rivas-Marin E."/>
            <person name="Kohn T."/>
            <person name="Peeters S.H."/>
            <person name="Heuer A."/>
            <person name="Rast P."/>
            <person name="Oberbeckmann S."/>
            <person name="Bunk B."/>
            <person name="Jeske O."/>
            <person name="Meyerdierks A."/>
            <person name="Storesund J.E."/>
            <person name="Kallscheuer N."/>
            <person name="Luecker S."/>
            <person name="Lage O.M."/>
            <person name="Pohl T."/>
            <person name="Merkel B.J."/>
            <person name="Hornburger P."/>
            <person name="Mueller R.-W."/>
            <person name="Bruemmer F."/>
            <person name="Labrenz M."/>
            <person name="Spormann A.M."/>
            <person name="Op Den Camp H."/>
            <person name="Overmann J."/>
            <person name="Amann R."/>
            <person name="Jetten M.S.M."/>
            <person name="Mascher T."/>
            <person name="Medema M.H."/>
            <person name="Devos D.P."/>
            <person name="Kaster A.-K."/>
            <person name="Ovreas L."/>
            <person name="Rohde M."/>
            <person name="Galperin M.Y."/>
            <person name="Jogler C."/>
        </authorList>
    </citation>
    <scope>NUCLEOTIDE SEQUENCE [LARGE SCALE GENOMIC DNA]</scope>
    <source>
        <strain evidence="1 2">Pla144</strain>
    </source>
</reference>
<proteinExistence type="predicted"/>
<sequence>MAAALGNNHALWLLEPELRKWKYSANLMASRGFVDQLAPSFWKGNVYHRWLDTLRTLDDLPEKGFLPEVMQGSVWRDKQLQTQLASWSELRHDNVLYTKQSYTGVPMCEYPDGFVEPYPAIYRKLGEMASTTADRIEALEMQHEIANQRESYQRTKQQQVRFLARFAGVMNQLEAISIQELAGEPMTDAQRLFIETTIDRRGTLPYGSGGKPHYDGWYCELLYDEKDPSLWDPIIADVHTNPRDHKAIQVGVGDVNFAVLAVDNESDVAAYVGPVYSFYEFNQPAEERMTDKQWQLQISTGQVPPRPDWTNSFAASPTKRDYGGFFVRSEGDYWVVSDSLSASQLQGPPNSDDHVAVVFRGSPPDSRLEVKASDEGLQELLSKLDEHGSPARFGITLGSVTLKGLKSLVDVKSLAWIDATGSEIAEVDIENFRRLRPDVDVLRRELELETIAVCREIKGLQQFEEDTSGKLKPGQPLLLYLEPKNLTRSSRRFDMVMELKVTLWLVNEPNSLVAHQITEPLELQNFQPGDLKYATLSLVIPESLKRGTYKLVVEIEDVAARPSCIASEEIVLEY</sequence>
<comment type="caution">
    <text evidence="1">The sequence shown here is derived from an EMBL/GenBank/DDBJ whole genome shotgun (WGS) entry which is preliminary data.</text>
</comment>
<dbReference type="OrthoDB" id="353549at2"/>
<dbReference type="SMART" id="SM01325">
    <property type="entry name" value="DUF3160"/>
    <property type="match status" value="1"/>
</dbReference>
<accession>A0A5C6D458</accession>
<gene>
    <name evidence="1" type="ORF">Pla144_08220</name>
</gene>
<dbReference type="InterPro" id="IPR022601">
    <property type="entry name" value="DUF3160"/>
</dbReference>
<dbReference type="Pfam" id="PF11369">
    <property type="entry name" value="DUF3160"/>
    <property type="match status" value="1"/>
</dbReference>
<name>A0A5C6D458_9BACT</name>
<dbReference type="EMBL" id="SJPS01000001">
    <property type="protein sequence ID" value="TWU30036.1"/>
    <property type="molecule type" value="Genomic_DNA"/>
</dbReference>
<evidence type="ECO:0000313" key="1">
    <source>
        <dbReference type="EMBL" id="TWU30036.1"/>
    </source>
</evidence>
<organism evidence="1 2">
    <name type="scientific">Bythopirellula polymerisocia</name>
    <dbReference type="NCBI Taxonomy" id="2528003"/>
    <lineage>
        <taxon>Bacteria</taxon>
        <taxon>Pseudomonadati</taxon>
        <taxon>Planctomycetota</taxon>
        <taxon>Planctomycetia</taxon>
        <taxon>Pirellulales</taxon>
        <taxon>Lacipirellulaceae</taxon>
        <taxon>Bythopirellula</taxon>
    </lineage>
</organism>
<dbReference type="AlphaFoldDB" id="A0A5C6D458"/>
<evidence type="ECO:0000313" key="2">
    <source>
        <dbReference type="Proteomes" id="UP000318437"/>
    </source>
</evidence>
<protein>
    <submittedName>
        <fullName evidence="1">Uncharacterized protein</fullName>
    </submittedName>
</protein>